<dbReference type="EMBL" id="NCEB01000025">
    <property type="protein sequence ID" value="OYX32106.1"/>
    <property type="molecule type" value="Genomic_DNA"/>
</dbReference>
<dbReference type="Gene3D" id="2.60.260.20">
    <property type="entry name" value="Urease metallochaperone UreE, N-terminal domain"/>
    <property type="match status" value="2"/>
</dbReference>
<dbReference type="SUPFAM" id="SSF46565">
    <property type="entry name" value="Chaperone J-domain"/>
    <property type="match status" value="1"/>
</dbReference>
<comment type="caution">
    <text evidence="2">The sequence shown here is derived from an EMBL/GenBank/DDBJ whole genome shotgun (WGS) entry which is preliminary data.</text>
</comment>
<evidence type="ECO:0000259" key="1">
    <source>
        <dbReference type="Pfam" id="PF01556"/>
    </source>
</evidence>
<dbReference type="InterPro" id="IPR036869">
    <property type="entry name" value="J_dom_sf"/>
</dbReference>
<dbReference type="AlphaFoldDB" id="A0A258FIH4"/>
<dbReference type="InterPro" id="IPR008971">
    <property type="entry name" value="HSP40/DnaJ_pept-bd"/>
</dbReference>
<protein>
    <submittedName>
        <fullName evidence="2">Molecular chaperone DnaJ</fullName>
    </submittedName>
</protein>
<proteinExistence type="predicted"/>
<sequence>MSASGPSLSQAFAVLGLHGPADTVVVARAFRLAVKAARPDLPGGDDARFRRVIAAYRLIQSRGGARAALAAPVRRPAALPVVGLTPHQALKGGQATLRFCGRTLKVTVPPGMRTGEHLRLKGAGAGGGDLYLPILIRACEGLTVVGDDLHMTWPTSRRLLADGGRVEIHTPAGTRPAWITPGLTDPVRLRLRGLGLPARGKHGQGHLFVHLTPAEDPPSAAEDLLARFTRVWTPERLAA</sequence>
<organism evidence="2 3">
    <name type="scientific">Brevundimonas subvibrioides</name>
    <dbReference type="NCBI Taxonomy" id="74313"/>
    <lineage>
        <taxon>Bacteria</taxon>
        <taxon>Pseudomonadati</taxon>
        <taxon>Pseudomonadota</taxon>
        <taxon>Alphaproteobacteria</taxon>
        <taxon>Caulobacterales</taxon>
        <taxon>Caulobacteraceae</taxon>
        <taxon>Brevundimonas</taxon>
    </lineage>
</organism>
<dbReference type="GO" id="GO:0051082">
    <property type="term" value="F:unfolded protein binding"/>
    <property type="evidence" value="ECO:0007669"/>
    <property type="project" value="InterPro"/>
</dbReference>
<feature type="domain" description="Chaperone DnaJ C-terminal" evidence="1">
    <location>
        <begin position="101"/>
        <end position="211"/>
    </location>
</feature>
<gene>
    <name evidence="2" type="ORF">B7Z01_11625</name>
</gene>
<evidence type="ECO:0000313" key="3">
    <source>
        <dbReference type="Proteomes" id="UP000215595"/>
    </source>
</evidence>
<dbReference type="GO" id="GO:0006457">
    <property type="term" value="P:protein folding"/>
    <property type="evidence" value="ECO:0007669"/>
    <property type="project" value="InterPro"/>
</dbReference>
<dbReference type="InterPro" id="IPR002939">
    <property type="entry name" value="DnaJ_C"/>
</dbReference>
<reference evidence="2 3" key="1">
    <citation type="submission" date="2017-03" db="EMBL/GenBank/DDBJ databases">
        <title>Lifting the veil on microbial sulfur biogeochemistry in mining wastewaters.</title>
        <authorList>
            <person name="Kantor R.S."/>
            <person name="Colenbrander Nelson T."/>
            <person name="Marshall S."/>
            <person name="Bennett D."/>
            <person name="Apte S."/>
            <person name="Camacho D."/>
            <person name="Thomas B.C."/>
            <person name="Warren L.A."/>
            <person name="Banfield J.F."/>
        </authorList>
    </citation>
    <scope>NUCLEOTIDE SEQUENCE [LARGE SCALE GENOMIC DNA]</scope>
    <source>
        <strain evidence="2">32-69-9</strain>
    </source>
</reference>
<dbReference type="Proteomes" id="UP000215595">
    <property type="component" value="Unassembled WGS sequence"/>
</dbReference>
<accession>A0A258FIH4</accession>
<name>A0A258FIH4_9CAUL</name>
<dbReference type="Pfam" id="PF01556">
    <property type="entry name" value="DnaJ_C"/>
    <property type="match status" value="1"/>
</dbReference>
<evidence type="ECO:0000313" key="2">
    <source>
        <dbReference type="EMBL" id="OYX32106.1"/>
    </source>
</evidence>
<dbReference type="SUPFAM" id="SSF49493">
    <property type="entry name" value="HSP40/DnaJ peptide-binding domain"/>
    <property type="match status" value="2"/>
</dbReference>